<keyword evidence="4" id="KW-0297">G-protein coupled receptor</keyword>
<dbReference type="GeneID" id="106077929"/>
<dbReference type="PANTHER" id="PTHR24238:SF69">
    <property type="entry name" value="G-PROTEIN COUPLED RECEPTOR 165"/>
    <property type="match status" value="1"/>
</dbReference>
<evidence type="ECO:0000256" key="9">
    <source>
        <dbReference type="SAM" id="Phobius"/>
    </source>
</evidence>
<evidence type="ECO:0000259" key="10">
    <source>
        <dbReference type="PROSITE" id="PS50262"/>
    </source>
</evidence>
<keyword evidence="7" id="KW-0807">Transducer</keyword>
<dbReference type="PRINTS" id="PR00237">
    <property type="entry name" value="GPCRRHODOPSN"/>
</dbReference>
<dbReference type="PROSITE" id="PS50262">
    <property type="entry name" value="G_PROTEIN_RECEP_F1_2"/>
    <property type="match status" value="1"/>
</dbReference>
<evidence type="ECO:0000256" key="7">
    <source>
        <dbReference type="ARBA" id="ARBA00023224"/>
    </source>
</evidence>
<dbReference type="Gene3D" id="1.20.1070.10">
    <property type="entry name" value="Rhodopsin 7-helix transmembrane proteins"/>
    <property type="match status" value="1"/>
</dbReference>
<feature type="compositionally biased region" description="Polar residues" evidence="8">
    <location>
        <begin position="300"/>
        <end position="323"/>
    </location>
</feature>
<evidence type="ECO:0000256" key="2">
    <source>
        <dbReference type="ARBA" id="ARBA00022692"/>
    </source>
</evidence>
<dbReference type="OMA" id="EQYLGHQ"/>
<keyword evidence="2 9" id="KW-0812">Transmembrane</keyword>
<feature type="transmembrane region" description="Helical" evidence="9">
    <location>
        <begin position="36"/>
        <end position="62"/>
    </location>
</feature>
<keyword evidence="5 9" id="KW-0472">Membrane</keyword>
<organism evidence="11 12">
    <name type="scientific">Biomphalaria glabrata</name>
    <name type="common">Bloodfluke planorb</name>
    <name type="synonym">Freshwater snail</name>
    <dbReference type="NCBI Taxonomy" id="6526"/>
    <lineage>
        <taxon>Eukaryota</taxon>
        <taxon>Metazoa</taxon>
        <taxon>Spiralia</taxon>
        <taxon>Lophotrochozoa</taxon>
        <taxon>Mollusca</taxon>
        <taxon>Gastropoda</taxon>
        <taxon>Heterobranchia</taxon>
        <taxon>Euthyneura</taxon>
        <taxon>Panpulmonata</taxon>
        <taxon>Hygrophila</taxon>
        <taxon>Lymnaeoidea</taxon>
        <taxon>Planorbidae</taxon>
        <taxon>Biomphalaria</taxon>
    </lineage>
</organism>
<feature type="region of interest" description="Disordered" evidence="8">
    <location>
        <begin position="300"/>
        <end position="331"/>
    </location>
</feature>
<evidence type="ECO:0000256" key="4">
    <source>
        <dbReference type="ARBA" id="ARBA00023040"/>
    </source>
</evidence>
<dbReference type="Proteomes" id="UP001165740">
    <property type="component" value="Chromosome 1"/>
</dbReference>
<dbReference type="InterPro" id="IPR000276">
    <property type="entry name" value="GPCR_Rhodpsn"/>
</dbReference>
<evidence type="ECO:0000313" key="11">
    <source>
        <dbReference type="Proteomes" id="UP001165740"/>
    </source>
</evidence>
<keyword evidence="6" id="KW-0675">Receptor</keyword>
<dbReference type="AlphaFoldDB" id="A0A9W3BBF5"/>
<feature type="transmembrane region" description="Helical" evidence="9">
    <location>
        <begin position="74"/>
        <end position="96"/>
    </location>
</feature>
<name>A0A9W3BBF5_BIOGL</name>
<dbReference type="OrthoDB" id="5975336at2759"/>
<comment type="subcellular location">
    <subcellularLocation>
        <location evidence="1">Membrane</location>
        <topology evidence="1">Multi-pass membrane protein</topology>
    </subcellularLocation>
</comment>
<feature type="transmembrane region" description="Helical" evidence="9">
    <location>
        <begin position="341"/>
        <end position="366"/>
    </location>
</feature>
<evidence type="ECO:0000313" key="12">
    <source>
        <dbReference type="RefSeq" id="XP_055896766.1"/>
    </source>
</evidence>
<protein>
    <submittedName>
        <fullName evidence="12">QRFP-like peptide receptor isoform X1</fullName>
    </submittedName>
</protein>
<evidence type="ECO:0000256" key="8">
    <source>
        <dbReference type="SAM" id="MobiDB-lite"/>
    </source>
</evidence>
<accession>A0A9W3BBF5</accession>
<dbReference type="PANTHER" id="PTHR24238">
    <property type="entry name" value="G-PROTEIN COUPLED RECEPTOR"/>
    <property type="match status" value="1"/>
</dbReference>
<dbReference type="GO" id="GO:0005886">
    <property type="term" value="C:plasma membrane"/>
    <property type="evidence" value="ECO:0007669"/>
    <property type="project" value="TreeGrafter"/>
</dbReference>
<proteinExistence type="predicted"/>
<gene>
    <name evidence="12" type="primary">LOC106077929</name>
</gene>
<sequence>MTKENYIELIIQFMTNNNITGELDFKEPFIKPSLRYVYPFFLFLHALVGLIGIAGNTAMLVVITKHRLYQDQTYFLMTNLAFADLIKCMIVLPITLANLLLQNWLFGSFLCFFLPMLQWFPAHASMLTFLMIAIDRYRIIVHPFKSRLPAGLCVTAVWVGSICLVLPYAIYIKYIDLGAFLGEEFKGVGICYVFVERRIEEYIRAMFVTLYAMPLAVIALLYVRVSAEFKSREFPLISVHFTQNLASGDQEQNARDNAKIGSWSSVDYYRSKALQPHEHKSSNSILLPTAMTTYPSRSAVSSQHCHPMSQEGNVASTRKSGPATSRDDDLDIEKEKRTQNYLITMTTCFAVCWCPLHILVLVHYFVHETNHNMGHYDITYLIFACFGFLATCSTPVLFASWRMSDATKDKLRGYFRLNNRWRSSTSSERQSYQTQCLPTQTQQGESLMVTCKQGHDRYGTEPV</sequence>
<keyword evidence="11" id="KW-1185">Reference proteome</keyword>
<evidence type="ECO:0000256" key="6">
    <source>
        <dbReference type="ARBA" id="ARBA00023170"/>
    </source>
</evidence>
<feature type="transmembrane region" description="Helical" evidence="9">
    <location>
        <begin position="378"/>
        <end position="401"/>
    </location>
</feature>
<evidence type="ECO:0000256" key="1">
    <source>
        <dbReference type="ARBA" id="ARBA00004141"/>
    </source>
</evidence>
<dbReference type="Pfam" id="PF00001">
    <property type="entry name" value="7tm_1"/>
    <property type="match status" value="1"/>
</dbReference>
<evidence type="ECO:0000256" key="3">
    <source>
        <dbReference type="ARBA" id="ARBA00022989"/>
    </source>
</evidence>
<dbReference type="InterPro" id="IPR017452">
    <property type="entry name" value="GPCR_Rhodpsn_7TM"/>
</dbReference>
<feature type="transmembrane region" description="Helical" evidence="9">
    <location>
        <begin position="116"/>
        <end position="137"/>
    </location>
</feature>
<evidence type="ECO:0000256" key="5">
    <source>
        <dbReference type="ARBA" id="ARBA00023136"/>
    </source>
</evidence>
<feature type="domain" description="G-protein coupled receptors family 1 profile" evidence="10">
    <location>
        <begin position="55"/>
        <end position="398"/>
    </location>
</feature>
<feature type="transmembrane region" description="Helical" evidence="9">
    <location>
        <begin position="149"/>
        <end position="171"/>
    </location>
</feature>
<feature type="transmembrane region" description="Helical" evidence="9">
    <location>
        <begin position="202"/>
        <end position="223"/>
    </location>
</feature>
<dbReference type="GO" id="GO:0008188">
    <property type="term" value="F:neuropeptide receptor activity"/>
    <property type="evidence" value="ECO:0007669"/>
    <property type="project" value="TreeGrafter"/>
</dbReference>
<dbReference type="SUPFAM" id="SSF81321">
    <property type="entry name" value="Family A G protein-coupled receptor-like"/>
    <property type="match status" value="1"/>
</dbReference>
<keyword evidence="3 9" id="KW-1133">Transmembrane helix</keyword>
<dbReference type="RefSeq" id="XP_055896766.1">
    <property type="nucleotide sequence ID" value="XM_056040791.1"/>
</dbReference>
<reference evidence="12" key="1">
    <citation type="submission" date="2025-08" db="UniProtKB">
        <authorList>
            <consortium name="RefSeq"/>
        </authorList>
    </citation>
    <scope>IDENTIFICATION</scope>
</reference>